<accession>A0A0G4NUL6</accession>
<evidence type="ECO:0000313" key="2">
    <source>
        <dbReference type="EMBL" id="CRL17772.1"/>
    </source>
</evidence>
<evidence type="ECO:0000313" key="3">
    <source>
        <dbReference type="Proteomes" id="UP000053732"/>
    </source>
</evidence>
<name>A0A0G4NUL6_PENC3</name>
<sequence length="86" mass="9705">MFNVILSESRATLDGPLGDSNEGSSWDDAPSPDLQGMHCRFRFFSHGTTWSRICGGRYAKNSLITLHLVWTYDLILGEVRSRVVCR</sequence>
<dbReference type="AlphaFoldDB" id="A0A0G4NUL6"/>
<organism evidence="2 3">
    <name type="scientific">Penicillium camemberti (strain FM 013)</name>
    <dbReference type="NCBI Taxonomy" id="1429867"/>
    <lineage>
        <taxon>Eukaryota</taxon>
        <taxon>Fungi</taxon>
        <taxon>Dikarya</taxon>
        <taxon>Ascomycota</taxon>
        <taxon>Pezizomycotina</taxon>
        <taxon>Eurotiomycetes</taxon>
        <taxon>Eurotiomycetidae</taxon>
        <taxon>Eurotiales</taxon>
        <taxon>Aspergillaceae</taxon>
        <taxon>Penicillium</taxon>
    </lineage>
</organism>
<evidence type="ECO:0000256" key="1">
    <source>
        <dbReference type="SAM" id="MobiDB-lite"/>
    </source>
</evidence>
<keyword evidence="3" id="KW-1185">Reference proteome</keyword>
<feature type="region of interest" description="Disordered" evidence="1">
    <location>
        <begin position="1"/>
        <end position="31"/>
    </location>
</feature>
<dbReference type="Proteomes" id="UP000053732">
    <property type="component" value="Unassembled WGS sequence"/>
</dbReference>
<protein>
    <submittedName>
        <fullName evidence="2">Str. FM013</fullName>
    </submittedName>
</protein>
<gene>
    <name evidence="2" type="ORF">PCAMFM013_S001g000732</name>
</gene>
<dbReference type="EMBL" id="HG793134">
    <property type="protein sequence ID" value="CRL17772.1"/>
    <property type="molecule type" value="Genomic_DNA"/>
</dbReference>
<proteinExistence type="predicted"/>
<reference evidence="2 3" key="1">
    <citation type="journal article" date="2014" name="Nat. Commun.">
        <title>Multiple recent horizontal transfers of a large genomic region in cheese making fungi.</title>
        <authorList>
            <person name="Cheeseman K."/>
            <person name="Ropars J."/>
            <person name="Renault P."/>
            <person name="Dupont J."/>
            <person name="Gouzy J."/>
            <person name="Branca A."/>
            <person name="Abraham A.L."/>
            <person name="Ceppi M."/>
            <person name="Conseiller E."/>
            <person name="Debuchy R."/>
            <person name="Malagnac F."/>
            <person name="Goarin A."/>
            <person name="Silar P."/>
            <person name="Lacoste S."/>
            <person name="Sallet E."/>
            <person name="Bensimon A."/>
            <person name="Giraud T."/>
            <person name="Brygoo Y."/>
        </authorList>
    </citation>
    <scope>NUCLEOTIDE SEQUENCE [LARGE SCALE GENOMIC DNA]</scope>
    <source>
        <strain evidence="3">FM 013</strain>
    </source>
</reference>